<comment type="caution">
    <text evidence="5">The sequence shown here is derived from an EMBL/GenBank/DDBJ whole genome shotgun (WGS) entry which is preliminary data.</text>
</comment>
<evidence type="ECO:0000256" key="2">
    <source>
        <dbReference type="ARBA" id="ARBA00022448"/>
    </source>
</evidence>
<evidence type="ECO:0000256" key="3">
    <source>
        <dbReference type="ARBA" id="ARBA00022729"/>
    </source>
</evidence>
<keyword evidence="3 4" id="KW-0732">Signal</keyword>
<name>A0ABT1N8T7_9GAMM</name>
<keyword evidence="6" id="KW-1185">Reference proteome</keyword>
<dbReference type="RefSeq" id="WP_255045262.1">
    <property type="nucleotide sequence ID" value="NZ_JANEYT010000118.1"/>
</dbReference>
<dbReference type="Proteomes" id="UP001524460">
    <property type="component" value="Unassembled WGS sequence"/>
</dbReference>
<comment type="similarity">
    <text evidence="1">Belongs to the bacterial solute-binding protein 7 family.</text>
</comment>
<proteinExistence type="inferred from homology"/>
<keyword evidence="2" id="KW-0813">Transport</keyword>
<feature type="chain" id="PRO_5045838858" evidence="4">
    <location>
        <begin position="25"/>
        <end position="327"/>
    </location>
</feature>
<evidence type="ECO:0000313" key="5">
    <source>
        <dbReference type="EMBL" id="MCQ1061162.1"/>
    </source>
</evidence>
<evidence type="ECO:0000313" key="6">
    <source>
        <dbReference type="Proteomes" id="UP001524460"/>
    </source>
</evidence>
<reference evidence="5 6" key="1">
    <citation type="submission" date="2022-07" db="EMBL/GenBank/DDBJ databases">
        <title>Photobacterium pectinilyticum sp. nov., a marine bacterium isolated from surface seawater of Qingdao offshore.</title>
        <authorList>
            <person name="Wang X."/>
        </authorList>
    </citation>
    <scope>NUCLEOTIDE SEQUENCE [LARGE SCALE GENOMIC DNA]</scope>
    <source>
        <strain evidence="5 6">ZSDE20</strain>
    </source>
</reference>
<protein>
    <submittedName>
        <fullName evidence="5">TRAP transporter substrate-binding protein DctP</fullName>
    </submittedName>
</protein>
<evidence type="ECO:0000256" key="1">
    <source>
        <dbReference type="ARBA" id="ARBA00009023"/>
    </source>
</evidence>
<dbReference type="Gene3D" id="3.40.190.170">
    <property type="entry name" value="Bacterial extracellular solute-binding protein, family 7"/>
    <property type="match status" value="1"/>
</dbReference>
<sequence>MMIKKLVLTITLSILATASTFASAATLRFATNTPPDGTVSGKLIKEFAERVGKETDKRVRVRVFWNGSLGSQQEYLQQIQTGIIDFGLVGSATLENIGPAYSVLNMPYLFETVDDYRNVMNSDYVQNTLYSSTEQNGFIAFGYISNGFRSIISTKPVDSLDDLGRLKIRSMDSKTFIESLKIIGVNPIPMNFGDVYPAMQQGIVDGADMNLSAFWDSNYGEIATYGIRTEHVRLTDLIVMSKRMQKKVSPEDLDTIKNIMLDISNKSIDLVKEDQTKSVQLAQDKFDVKIIDINKYELKMKFSDFYKSFEKNPDTAEAYNQIMTILK</sequence>
<feature type="signal peptide" evidence="4">
    <location>
        <begin position="1"/>
        <end position="24"/>
    </location>
</feature>
<dbReference type="EMBL" id="JANEYT010000118">
    <property type="protein sequence ID" value="MCQ1061162.1"/>
    <property type="molecule type" value="Genomic_DNA"/>
</dbReference>
<dbReference type="Pfam" id="PF03480">
    <property type="entry name" value="DctP"/>
    <property type="match status" value="1"/>
</dbReference>
<dbReference type="InterPro" id="IPR038404">
    <property type="entry name" value="TRAP_DctP_sf"/>
</dbReference>
<dbReference type="NCBIfam" id="NF037995">
    <property type="entry name" value="TRAP_S1"/>
    <property type="match status" value="1"/>
</dbReference>
<dbReference type="PANTHER" id="PTHR33376:SF7">
    <property type="entry name" value="C4-DICARBOXYLATE-BINDING PROTEIN DCTB"/>
    <property type="match status" value="1"/>
</dbReference>
<evidence type="ECO:0000256" key="4">
    <source>
        <dbReference type="SAM" id="SignalP"/>
    </source>
</evidence>
<accession>A0ABT1N8T7</accession>
<organism evidence="5 6">
    <name type="scientific">Photobacterium pectinilyticum</name>
    <dbReference type="NCBI Taxonomy" id="2906793"/>
    <lineage>
        <taxon>Bacteria</taxon>
        <taxon>Pseudomonadati</taxon>
        <taxon>Pseudomonadota</taxon>
        <taxon>Gammaproteobacteria</taxon>
        <taxon>Vibrionales</taxon>
        <taxon>Vibrionaceae</taxon>
        <taxon>Photobacterium</taxon>
    </lineage>
</organism>
<gene>
    <name evidence="5" type="primary">dctP</name>
    <name evidence="5" type="ORF">NHN17_24285</name>
</gene>
<dbReference type="PANTHER" id="PTHR33376">
    <property type="match status" value="1"/>
</dbReference>
<dbReference type="InterPro" id="IPR018389">
    <property type="entry name" value="DctP_fam"/>
</dbReference>